<dbReference type="InterPro" id="IPR050756">
    <property type="entry name" value="CSN3"/>
</dbReference>
<dbReference type="PROSITE" id="PS50250">
    <property type="entry name" value="PCI"/>
    <property type="match status" value="1"/>
</dbReference>
<comment type="similarity">
    <text evidence="3">Belongs to the CSN3 family.</text>
</comment>
<proteinExistence type="inferred from homology"/>
<dbReference type="EMBL" id="JAUEPO010000003">
    <property type="protein sequence ID" value="KAK3327976.1"/>
    <property type="molecule type" value="Genomic_DNA"/>
</dbReference>
<protein>
    <recommendedName>
        <fullName evidence="4">COP9 signalosome complex subunit 3</fullName>
    </recommendedName>
</protein>
<organism evidence="9 10">
    <name type="scientific">Cercophora scortea</name>
    <dbReference type="NCBI Taxonomy" id="314031"/>
    <lineage>
        <taxon>Eukaryota</taxon>
        <taxon>Fungi</taxon>
        <taxon>Dikarya</taxon>
        <taxon>Ascomycota</taxon>
        <taxon>Pezizomycotina</taxon>
        <taxon>Sordariomycetes</taxon>
        <taxon>Sordariomycetidae</taxon>
        <taxon>Sordariales</taxon>
        <taxon>Lasiosphaeriaceae</taxon>
        <taxon>Cercophora</taxon>
    </lineage>
</organism>
<accession>A0AAE0MCY4</accession>
<evidence type="ECO:0000313" key="10">
    <source>
        <dbReference type="Proteomes" id="UP001286456"/>
    </source>
</evidence>
<evidence type="ECO:0000256" key="7">
    <source>
        <dbReference type="ARBA" id="ARBA00023242"/>
    </source>
</evidence>
<dbReference type="InterPro" id="IPR055089">
    <property type="entry name" value="COP9_N"/>
</dbReference>
<evidence type="ECO:0000256" key="4">
    <source>
        <dbReference type="ARBA" id="ARBA00014878"/>
    </source>
</evidence>
<dbReference type="GO" id="GO:0008180">
    <property type="term" value="C:COP9 signalosome"/>
    <property type="evidence" value="ECO:0007669"/>
    <property type="project" value="UniProtKB-KW"/>
</dbReference>
<keyword evidence="7" id="KW-0539">Nucleus</keyword>
<reference evidence="9" key="2">
    <citation type="submission" date="2023-06" db="EMBL/GenBank/DDBJ databases">
        <authorList>
            <consortium name="Lawrence Berkeley National Laboratory"/>
            <person name="Haridas S."/>
            <person name="Hensen N."/>
            <person name="Bonometti L."/>
            <person name="Westerberg I."/>
            <person name="Brannstrom I.O."/>
            <person name="Guillou S."/>
            <person name="Cros-Aarteil S."/>
            <person name="Calhoun S."/>
            <person name="Kuo A."/>
            <person name="Mondo S."/>
            <person name="Pangilinan J."/>
            <person name="Riley R."/>
            <person name="Labutti K."/>
            <person name="Andreopoulos B."/>
            <person name="Lipzen A."/>
            <person name="Chen C."/>
            <person name="Yanf M."/>
            <person name="Daum C."/>
            <person name="Ng V."/>
            <person name="Clum A."/>
            <person name="Steindorff A."/>
            <person name="Ohm R."/>
            <person name="Martin F."/>
            <person name="Silar P."/>
            <person name="Natvig D."/>
            <person name="Lalanne C."/>
            <person name="Gautier V."/>
            <person name="Ament-Velasquez S.L."/>
            <person name="Kruys A."/>
            <person name="Hutchinson M.I."/>
            <person name="Powell A.J."/>
            <person name="Barry K."/>
            <person name="Miller A.N."/>
            <person name="Grigoriev I.V."/>
            <person name="Debuchy R."/>
            <person name="Gladieux P."/>
            <person name="Thoren M.H."/>
            <person name="Johannesson H."/>
        </authorList>
    </citation>
    <scope>NUCLEOTIDE SEQUENCE</scope>
    <source>
        <strain evidence="9">SMH4131-1</strain>
    </source>
</reference>
<dbReference type="Pfam" id="PF22788">
    <property type="entry name" value="COP9_hel_rpt"/>
    <property type="match status" value="2"/>
</dbReference>
<keyword evidence="6" id="KW-0736">Signalosome</keyword>
<dbReference type="InterPro" id="IPR000717">
    <property type="entry name" value="PCI_dom"/>
</dbReference>
<evidence type="ECO:0000313" key="9">
    <source>
        <dbReference type="EMBL" id="KAK3327976.1"/>
    </source>
</evidence>
<dbReference type="GO" id="GO:0006511">
    <property type="term" value="P:ubiquitin-dependent protein catabolic process"/>
    <property type="evidence" value="ECO:0007669"/>
    <property type="project" value="TreeGrafter"/>
</dbReference>
<dbReference type="PANTHER" id="PTHR10758">
    <property type="entry name" value="26S PROTEASOME NON-ATPASE REGULATORY SUBUNIT 3/COP9 SIGNALOSOME COMPLEX SUBUNIT 3"/>
    <property type="match status" value="1"/>
</dbReference>
<dbReference type="Proteomes" id="UP001286456">
    <property type="component" value="Unassembled WGS sequence"/>
</dbReference>
<name>A0AAE0MCY4_9PEZI</name>
<keyword evidence="5" id="KW-0963">Cytoplasm</keyword>
<evidence type="ECO:0000256" key="6">
    <source>
        <dbReference type="ARBA" id="ARBA00022790"/>
    </source>
</evidence>
<dbReference type="PANTHER" id="PTHR10758:SF1">
    <property type="entry name" value="COP9 SIGNALOSOME COMPLEX SUBUNIT 3"/>
    <property type="match status" value="1"/>
</dbReference>
<sequence length="488" mass="53930">MDHCASVLLAFPPSSPLANNEQYHKAALAHVLKVEKMIKDNGASFVGYASQLLEHVNPANNSISYIALLQTILTNDNSTPSRGELPTAITTFLMVFDPRQIRYVGGAFSALLGVVQEGSLIPASIAIGLVATALLKLDHAGTMLTSHHIPLVTQAYETDNIEPILPVIEKTIVFYPGMKGPSETRYPCDMQLPPPAYLTLESSLTTRLSVANVLQYDLLCGMCFIQRRAWQQAFDALERVVSYPTREGGCSKIMENAHNKWVLVGLLLNGKTPTLPAITGQGAQKAYATHGKPYTSIGKAFEQGTAETLKSEFESVGAQRWADDGNLALMRLVLTHYQRWQIMNLRNVYTKISLEQIRTRTQSAEATGPLKTTAELEALVESMISEGMLNGVIERPADGKPAYLTFLSPTEELSEDEFKVKMFSTAQRIKDLGPIVKATNERLATSKDYLRHLVKEQKKEKHGQTDPYTRFEQTVDDEDLMMDVVPGN</sequence>
<feature type="domain" description="PCI" evidence="8">
    <location>
        <begin position="232"/>
        <end position="407"/>
    </location>
</feature>
<evidence type="ECO:0000256" key="3">
    <source>
        <dbReference type="ARBA" id="ARBA00007084"/>
    </source>
</evidence>
<keyword evidence="10" id="KW-1185">Reference proteome</keyword>
<dbReference type="AlphaFoldDB" id="A0AAE0MCY4"/>
<gene>
    <name evidence="9" type="ORF">B0T19DRAFT_484968</name>
</gene>
<evidence type="ECO:0000256" key="2">
    <source>
        <dbReference type="ARBA" id="ARBA00004496"/>
    </source>
</evidence>
<evidence type="ECO:0000259" key="8">
    <source>
        <dbReference type="PROSITE" id="PS50250"/>
    </source>
</evidence>
<comment type="caution">
    <text evidence="9">The sequence shown here is derived from an EMBL/GenBank/DDBJ whole genome shotgun (WGS) entry which is preliminary data.</text>
</comment>
<evidence type="ECO:0000256" key="1">
    <source>
        <dbReference type="ARBA" id="ARBA00004123"/>
    </source>
</evidence>
<comment type="subcellular location">
    <subcellularLocation>
        <location evidence="2">Cytoplasm</location>
    </subcellularLocation>
    <subcellularLocation>
        <location evidence="1">Nucleus</location>
    </subcellularLocation>
</comment>
<dbReference type="GO" id="GO:0005737">
    <property type="term" value="C:cytoplasm"/>
    <property type="evidence" value="ECO:0007669"/>
    <property type="project" value="UniProtKB-SubCell"/>
</dbReference>
<evidence type="ECO:0000256" key="5">
    <source>
        <dbReference type="ARBA" id="ARBA00022490"/>
    </source>
</evidence>
<reference evidence="9" key="1">
    <citation type="journal article" date="2023" name="Mol. Phylogenet. Evol.">
        <title>Genome-scale phylogeny and comparative genomics of the fungal order Sordariales.</title>
        <authorList>
            <person name="Hensen N."/>
            <person name="Bonometti L."/>
            <person name="Westerberg I."/>
            <person name="Brannstrom I.O."/>
            <person name="Guillou S."/>
            <person name="Cros-Aarteil S."/>
            <person name="Calhoun S."/>
            <person name="Haridas S."/>
            <person name="Kuo A."/>
            <person name="Mondo S."/>
            <person name="Pangilinan J."/>
            <person name="Riley R."/>
            <person name="LaButti K."/>
            <person name="Andreopoulos B."/>
            <person name="Lipzen A."/>
            <person name="Chen C."/>
            <person name="Yan M."/>
            <person name="Daum C."/>
            <person name="Ng V."/>
            <person name="Clum A."/>
            <person name="Steindorff A."/>
            <person name="Ohm R.A."/>
            <person name="Martin F."/>
            <person name="Silar P."/>
            <person name="Natvig D.O."/>
            <person name="Lalanne C."/>
            <person name="Gautier V."/>
            <person name="Ament-Velasquez S.L."/>
            <person name="Kruys A."/>
            <person name="Hutchinson M.I."/>
            <person name="Powell A.J."/>
            <person name="Barry K."/>
            <person name="Miller A.N."/>
            <person name="Grigoriev I.V."/>
            <person name="Debuchy R."/>
            <person name="Gladieux P."/>
            <person name="Hiltunen Thoren M."/>
            <person name="Johannesson H."/>
        </authorList>
    </citation>
    <scope>NUCLEOTIDE SEQUENCE</scope>
    <source>
        <strain evidence="9">SMH4131-1</strain>
    </source>
</reference>